<feature type="region of interest" description="Disordered" evidence="1">
    <location>
        <begin position="1"/>
        <end position="201"/>
    </location>
</feature>
<evidence type="ECO:0000256" key="1">
    <source>
        <dbReference type="SAM" id="MobiDB-lite"/>
    </source>
</evidence>
<organism evidence="2 3">
    <name type="scientific">Cirrhinus mrigala</name>
    <name type="common">Mrigala</name>
    <dbReference type="NCBI Taxonomy" id="683832"/>
    <lineage>
        <taxon>Eukaryota</taxon>
        <taxon>Metazoa</taxon>
        <taxon>Chordata</taxon>
        <taxon>Craniata</taxon>
        <taxon>Vertebrata</taxon>
        <taxon>Euteleostomi</taxon>
        <taxon>Actinopterygii</taxon>
        <taxon>Neopterygii</taxon>
        <taxon>Teleostei</taxon>
        <taxon>Ostariophysi</taxon>
        <taxon>Cypriniformes</taxon>
        <taxon>Cyprinidae</taxon>
        <taxon>Labeoninae</taxon>
        <taxon>Labeonini</taxon>
        <taxon>Cirrhinus</taxon>
    </lineage>
</organism>
<feature type="compositionally biased region" description="Basic and acidic residues" evidence="1">
    <location>
        <begin position="1"/>
        <end position="26"/>
    </location>
</feature>
<dbReference type="Proteomes" id="UP001529510">
    <property type="component" value="Unassembled WGS sequence"/>
</dbReference>
<dbReference type="AlphaFoldDB" id="A0ABD0RU12"/>
<sequence>MKGSEEKEILFEDIEKKSEEDKETGKSQESSAEQSGYLSTTKPATQTQVNAKPSPSEEDERHKKDSKEDLQSDEDDEEANESVTTQTTVIPSQVREVSPFMWFPKPHSVSPRPTAHTTAKPTKNHKTTSALPPHKPVSTRTTTSGHAAVETTPLPQKPPRPALDRSPSLTTTAQLESAEEEEQEKEKEKEPSDSSQESEKT</sequence>
<evidence type="ECO:0000313" key="2">
    <source>
        <dbReference type="EMBL" id="KAL0201312.1"/>
    </source>
</evidence>
<keyword evidence="3" id="KW-1185">Reference proteome</keyword>
<feature type="compositionally biased region" description="Acidic residues" evidence="1">
    <location>
        <begin position="71"/>
        <end position="80"/>
    </location>
</feature>
<comment type="caution">
    <text evidence="2">The sequence shown here is derived from an EMBL/GenBank/DDBJ whole genome shotgun (WGS) entry which is preliminary data.</text>
</comment>
<dbReference type="EMBL" id="JAMKFB020000002">
    <property type="protein sequence ID" value="KAL0201312.1"/>
    <property type="molecule type" value="Genomic_DNA"/>
</dbReference>
<accession>A0ABD0RU12</accession>
<name>A0ABD0RU12_CIRMR</name>
<protein>
    <submittedName>
        <fullName evidence="2">Uncharacterized protein</fullName>
    </submittedName>
</protein>
<feature type="non-terminal residue" evidence="2">
    <location>
        <position position="201"/>
    </location>
</feature>
<feature type="compositionally biased region" description="Polar residues" evidence="1">
    <location>
        <begin position="27"/>
        <end position="53"/>
    </location>
</feature>
<feature type="compositionally biased region" description="Basic and acidic residues" evidence="1">
    <location>
        <begin position="59"/>
        <end position="70"/>
    </location>
</feature>
<reference evidence="2 3" key="1">
    <citation type="submission" date="2024-05" db="EMBL/GenBank/DDBJ databases">
        <title>Genome sequencing and assembly of Indian major carp, Cirrhinus mrigala (Hamilton, 1822).</title>
        <authorList>
            <person name="Mohindra V."/>
            <person name="Chowdhury L.M."/>
            <person name="Lal K."/>
            <person name="Jena J.K."/>
        </authorList>
    </citation>
    <scope>NUCLEOTIDE SEQUENCE [LARGE SCALE GENOMIC DNA]</scope>
    <source>
        <strain evidence="2">CM1030</strain>
        <tissue evidence="2">Blood</tissue>
    </source>
</reference>
<evidence type="ECO:0000313" key="3">
    <source>
        <dbReference type="Proteomes" id="UP001529510"/>
    </source>
</evidence>
<proteinExistence type="predicted"/>
<feature type="compositionally biased region" description="Polar residues" evidence="1">
    <location>
        <begin position="81"/>
        <end position="91"/>
    </location>
</feature>
<gene>
    <name evidence="2" type="ORF">M9458_004499</name>
</gene>
<feature type="compositionally biased region" description="Basic and acidic residues" evidence="1">
    <location>
        <begin position="184"/>
        <end position="201"/>
    </location>
</feature>